<protein>
    <submittedName>
        <fullName evidence="3">Uncharacterized protein LOC116413729</fullName>
    </submittedName>
</protein>
<dbReference type="GeneID" id="116413729"/>
<organism evidence="2 3">
    <name type="scientific">Galleria mellonella</name>
    <name type="common">Greater wax moth</name>
    <dbReference type="NCBI Taxonomy" id="7137"/>
    <lineage>
        <taxon>Eukaryota</taxon>
        <taxon>Metazoa</taxon>
        <taxon>Ecdysozoa</taxon>
        <taxon>Arthropoda</taxon>
        <taxon>Hexapoda</taxon>
        <taxon>Insecta</taxon>
        <taxon>Pterygota</taxon>
        <taxon>Neoptera</taxon>
        <taxon>Endopterygota</taxon>
        <taxon>Lepidoptera</taxon>
        <taxon>Glossata</taxon>
        <taxon>Ditrysia</taxon>
        <taxon>Pyraloidea</taxon>
        <taxon>Pyralidae</taxon>
        <taxon>Galleriinae</taxon>
        <taxon>Galleria</taxon>
    </lineage>
</organism>
<proteinExistence type="predicted"/>
<name>A0ABM3N0J9_GALME</name>
<evidence type="ECO:0000313" key="2">
    <source>
        <dbReference type="Proteomes" id="UP001652740"/>
    </source>
</evidence>
<accession>A0ABM3N0J9</accession>
<dbReference type="RefSeq" id="XP_052757122.1">
    <property type="nucleotide sequence ID" value="XM_052901162.1"/>
</dbReference>
<evidence type="ECO:0000313" key="3">
    <source>
        <dbReference type="RefSeq" id="XP_052757122.1"/>
    </source>
</evidence>
<feature type="chain" id="PRO_5046647498" evidence="1">
    <location>
        <begin position="18"/>
        <end position="465"/>
    </location>
</feature>
<keyword evidence="2" id="KW-1185">Reference proteome</keyword>
<dbReference type="Proteomes" id="UP001652740">
    <property type="component" value="Unplaced"/>
</dbReference>
<reference evidence="3" key="1">
    <citation type="submission" date="2025-08" db="UniProtKB">
        <authorList>
            <consortium name="RefSeq"/>
        </authorList>
    </citation>
    <scope>IDENTIFICATION</scope>
    <source>
        <tissue evidence="3">Whole larvae</tissue>
    </source>
</reference>
<sequence length="465" mass="51831">MSLLILLAVASFTIEHAVPYEQYREDGGGSDDDFDDHYEEEAFVSGTAVTVAADFHTRMRRYRDNHPTRTMSSGQIKDVKGALKQILADRKIDSQITTFAETLSDIQNTDIVYENVATKDIPYTGLTKFEESNKKIYDELLDELSNNVERNIVRYKPITREENVSVSKSSGTGALLGAVTSFDTSELFLAKAREGYDNDKTATIKRRRLVSLTNITTTTTTIAGPAFDIPALLEIVSNLTYDYESNLTRLFNETLQKYNIPTCKVPTTTEEITTPTSDQDIENASIVAKCFVCGLEVPAVPQNAYCADAFAGDFLPLVPVDPKARGHIARYRKYCRYLNVDKYVTSPLEPSSVFGRFTGGCSVRWVDLSGIYTQRTCRNRRHAVMGKHFGSKRMAKLEMALKDVDNGCLISPMASLVPFSRGISLYARFHACVCTGNWCNNAMYKRSWAAAIFVMSYSVLAGVLT</sequence>
<feature type="signal peptide" evidence="1">
    <location>
        <begin position="1"/>
        <end position="17"/>
    </location>
</feature>
<keyword evidence="1" id="KW-0732">Signal</keyword>
<evidence type="ECO:0000256" key="1">
    <source>
        <dbReference type="SAM" id="SignalP"/>
    </source>
</evidence>
<gene>
    <name evidence="3" type="primary">LOC116413729</name>
</gene>